<accession>A0ABN7ST93</accession>
<name>A0ABN7ST93_OIKDI</name>
<proteinExistence type="predicted"/>
<evidence type="ECO:0000313" key="2">
    <source>
        <dbReference type="Proteomes" id="UP001158576"/>
    </source>
</evidence>
<reference evidence="1 2" key="1">
    <citation type="submission" date="2021-04" db="EMBL/GenBank/DDBJ databases">
        <authorList>
            <person name="Bliznina A."/>
        </authorList>
    </citation>
    <scope>NUCLEOTIDE SEQUENCE [LARGE SCALE GENOMIC DNA]</scope>
</reference>
<dbReference type="EMBL" id="OU015566">
    <property type="protein sequence ID" value="CAG5107193.1"/>
    <property type="molecule type" value="Genomic_DNA"/>
</dbReference>
<organism evidence="1 2">
    <name type="scientific">Oikopleura dioica</name>
    <name type="common">Tunicate</name>
    <dbReference type="NCBI Taxonomy" id="34765"/>
    <lineage>
        <taxon>Eukaryota</taxon>
        <taxon>Metazoa</taxon>
        <taxon>Chordata</taxon>
        <taxon>Tunicata</taxon>
        <taxon>Appendicularia</taxon>
        <taxon>Copelata</taxon>
        <taxon>Oikopleuridae</taxon>
        <taxon>Oikopleura</taxon>
    </lineage>
</organism>
<keyword evidence="2" id="KW-1185">Reference proteome</keyword>
<gene>
    <name evidence="1" type="ORF">OKIOD_LOCUS11963</name>
</gene>
<evidence type="ECO:0000313" key="1">
    <source>
        <dbReference type="EMBL" id="CAG5107193.1"/>
    </source>
</evidence>
<protein>
    <submittedName>
        <fullName evidence="1">Oidioi.mRNA.OKI2018_I69.chr1.g3198.t1.cds</fullName>
    </submittedName>
</protein>
<sequence>MKFSNFFIPAVFAQQYSWENLVNIDDPRSCIICDEQGAPEDVYLKCQTTGLSPSFFAKLKNILTHLKGAIKQCGKYQICEFTERRNNGQVQIHSQCKQKRSCKIEAKHNKTQCKKNGQRDRNGVLVSSTCRQCFPSALIFTQVLGMLETGSYPHTMFDTNFDTVFLA</sequence>
<dbReference type="Proteomes" id="UP001158576">
    <property type="component" value="Chromosome 1"/>
</dbReference>